<dbReference type="GO" id="GO:0031267">
    <property type="term" value="F:small GTPase binding"/>
    <property type="evidence" value="ECO:0007669"/>
    <property type="project" value="TreeGrafter"/>
</dbReference>
<evidence type="ECO:0000259" key="2">
    <source>
        <dbReference type="Pfam" id="PF24504"/>
    </source>
</evidence>
<organism evidence="4">
    <name type="scientific">Zeugodacus cucurbitae</name>
    <name type="common">Melon fruit fly</name>
    <name type="synonym">Bactrocera cucurbitae</name>
    <dbReference type="NCBI Taxonomy" id="28588"/>
    <lineage>
        <taxon>Eukaryota</taxon>
        <taxon>Metazoa</taxon>
        <taxon>Ecdysozoa</taxon>
        <taxon>Arthropoda</taxon>
        <taxon>Hexapoda</taxon>
        <taxon>Insecta</taxon>
        <taxon>Pterygota</taxon>
        <taxon>Neoptera</taxon>
        <taxon>Endopterygota</taxon>
        <taxon>Diptera</taxon>
        <taxon>Brachycera</taxon>
        <taxon>Muscomorpha</taxon>
        <taxon>Tephritoidea</taxon>
        <taxon>Tephritidae</taxon>
        <taxon>Zeugodacus</taxon>
        <taxon>Zeugodacus</taxon>
    </lineage>
</organism>
<gene>
    <name evidence="4" type="primary">KNTC1</name>
    <name evidence="4" type="ORF">g.27195</name>
</gene>
<dbReference type="GO" id="GO:0007094">
    <property type="term" value="P:mitotic spindle assembly checkpoint signaling"/>
    <property type="evidence" value="ECO:0007669"/>
    <property type="project" value="TreeGrafter"/>
</dbReference>
<feature type="domain" description="RZZ complex subunit KNTC1/ROD C-terminal" evidence="1">
    <location>
        <begin position="1533"/>
        <end position="2068"/>
    </location>
</feature>
<dbReference type="GO" id="GO:1990423">
    <property type="term" value="C:RZZ complex"/>
    <property type="evidence" value="ECO:0007669"/>
    <property type="project" value="TreeGrafter"/>
</dbReference>
<dbReference type="GO" id="GO:0005737">
    <property type="term" value="C:cytoplasm"/>
    <property type="evidence" value="ECO:0007669"/>
    <property type="project" value="TreeGrafter"/>
</dbReference>
<dbReference type="InterPro" id="IPR052802">
    <property type="entry name" value="KNTC1"/>
</dbReference>
<dbReference type="Pfam" id="PF24504">
    <property type="entry name" value="Rod_N"/>
    <property type="match status" value="1"/>
</dbReference>
<accession>A0A0A1WHI9</accession>
<sequence length="2073" mass="239394">MWCNYEPSQVEDETISNAFSSRGIFRIKSGEEVKEYPQVLASLQNKKVVIAVDKSLILLEDELEAKCSFLNFSAHIDAIAISTTGYIILVGLRNGEIHGIFIKGLLLFNLTVNTDDVHLTGRTFAGIQQLDGKFYISCTNGSVYRLSDIDESPLEANTNFTLRENDTVTFEESMFEAVAITRIMSNGRGLNDLESTVMIARSSCETDVEQHLPLYIAGSRNAVFCRDRTNITKITLPERFNGVKHIFNLENFILLLTYSGHLIEFCPITKILNFPKVQKDNELLIDEIIILECNDESIELLVLVKSTETGSERLIKFVEYPSFKCNNELEVSEQAWLVQQPKSSANLYYLSGKDINAENLPNEIEMILVSETHPSERFKKLLSKGLLDEAESFGKQFELCLQPLYEAKAKRILLALTSFGDNNAELLEQYFKDLLAVLQNIENSDFFKHNRMINMPSRRTLERYLLEILKHLNEENNEVDLLEVREQLRRLETLTILDPYEVNSEWSKFVYHANLTKMIVALFKTDMPAACLIWKRHTSAIMKHLKEADIRQLLTLIPNHTEPFHVLQWLRQFVPTVSNTHPKLTPYFAEWCVQKTRTLQYADHWPEIGLEFASKVAEIFEDIEFMYCDVRRQHEHNIVKFRELVNALEDLSVLKKRYNLIFTLDNYLKDSIDETALCILQRVHLDNLKSLVNDFLYPIFQEKGKTPVQPLCQYIKLLVTNRNSLSSWLERSVVCIDLLHNEDDRLECALLVLKSAPVPWPNVANPLIKLRYSTHPIAFQINVEYELQVIKIMKVKYGWPVDTNLDSNMPLFVQRVIKLQFPDMLDDIRTLTKIVPDIAISANFSCCYHLVCNKNPELAYEFFKSLSDKKHNKACMEVINILANMLEDPTSPIDDKDIEQEKDLIDFFHLIVPHANCRSVVKRLRAIQQRFVLCNKFRLHVGAVSELVPLTKRLQLLDRGIECIMDRSQATVNVPRFIVSEVADLCAALQLEKVYGVLHISRRIHCLPLTSALAYAILQLVDCTPQNSADFIGLALELLTQQILAMRSSKSASTCNSLEKDTDVLTFPLVYELLLQASLQEPHKLAELSELLKYVQLAAISYPVDALTCLYVDREKEVNENICKALDVAEITLTDMTLNFSAAQINTSFNAKPTTPAKTRYSVSIFDQVDVQLEQPHIQSKVIEKTAIMKFVARSILLLLAETAPTNSLLTQLRTMLKDDIEKDAAMDDFFSSLEQLIKAKMHDIWYIMVQYILEYQKRHECNIISTDFVSLHLSRVFRNVMLNKDVNFIDLFVMLIADKNKESLLNMLSNDLKTDQQRLNLLTLSEMYNVHQEGHNHVETIRNKRLKQYYYMEFCKQDPSIKGKFNPETDNIQQLLKLFCNKKLDVIWLERMSRDFNLDYQQILITQVLSNLVGQELKYEIKTDAFGEEELAVLSTVNDIRKLCQPYLHAIKNADLITAKLLQFINEINIYFYELYLYVIEVLSFFDKMPKEMGIWKRVLQFLKHKMVKRRRNRPGPLETDMWLKSQSEMGVMPKIARFRLPFKPIIEQPLKDTLDNELSVDNCESWFPLMQMHTMLKGSSDVAKVRDYFCMSAVKNSIGEYKAKTESEIWHLQPTNNAFLQSILRLVKHVTNPSKVFMILYFVANYAPDGADQVEASHECYKYAVAHSDVITNEKYQDQLMKIKRKYPILKTQHLLYIYGLTEEKLLRLVENPTELIYSLYHHEVIMKSSKLDINKVAQEIADLHNLDLAAMQLQLLQKWLSFTVSSGSENVLEETLFEEHCADEVSETNAGNAAENVKRSNYILNSWPKKEAVDFFVAHIFPDDGSVNTSKQLQMYECFSKLNDGSESFKSVLSQKQYITIKCVHELRQLGYNLNLETFTKCNKIDILKTIWQRNAQNPHTLEILANICLGFDIFHSKIWNGILKRMAMFNMVRELNALVDVLSCEQKFLYIEGLTVAWECVLWQPFKTANQTRSIAQEEVLQKALFRLQGCPIVHRLNLVEFAELCIGLERAHMAAVALALCRDEVKREHIKKLILPRKNEQMRKEILELEDAGLLSVILNFALKELEL</sequence>
<dbReference type="InterPro" id="IPR019527">
    <property type="entry name" value="RZZ-complex_KNTC1/ROD_C"/>
</dbReference>
<feature type="domain" description="KNTC1 first ARM-repeats" evidence="3">
    <location>
        <begin position="380"/>
        <end position="610"/>
    </location>
</feature>
<feature type="domain" description="Rod N-terminal" evidence="2">
    <location>
        <begin position="132"/>
        <end position="374"/>
    </location>
</feature>
<dbReference type="GO" id="GO:0005828">
    <property type="term" value="C:kinetochore microtubule"/>
    <property type="evidence" value="ECO:0007669"/>
    <property type="project" value="TreeGrafter"/>
</dbReference>
<proteinExistence type="predicted"/>
<evidence type="ECO:0000313" key="4">
    <source>
        <dbReference type="EMBL" id="JAC97989.1"/>
    </source>
</evidence>
<dbReference type="PANTHER" id="PTHR15688">
    <property type="entry name" value="KINETOCHORE-ASSOCIATED PROTEIN 1"/>
    <property type="match status" value="1"/>
</dbReference>
<reference evidence="4" key="2">
    <citation type="journal article" date="2015" name="Gigascience">
        <title>Reconstructing a comprehensive transcriptome assembly of a white-pupal translocated strain of the pest fruit fly Bactrocera cucurbitae.</title>
        <authorList>
            <person name="Sim S.B."/>
            <person name="Calla B."/>
            <person name="Hall B."/>
            <person name="DeRego T."/>
            <person name="Geib S.M."/>
        </authorList>
    </citation>
    <scope>NUCLEOTIDE SEQUENCE</scope>
</reference>
<dbReference type="Pfam" id="PF24520">
    <property type="entry name" value="ARM_KNTC1_1st"/>
    <property type="match status" value="1"/>
</dbReference>
<dbReference type="PANTHER" id="PTHR15688:SF1">
    <property type="entry name" value="KINETOCHORE-ASSOCIATED PROTEIN 1"/>
    <property type="match status" value="1"/>
</dbReference>
<reference evidence="4" key="1">
    <citation type="submission" date="2014-11" db="EMBL/GenBank/DDBJ databases">
        <authorList>
            <person name="Geib S."/>
        </authorList>
    </citation>
    <scope>NUCLEOTIDE SEQUENCE</scope>
</reference>
<dbReference type="InterPro" id="IPR055403">
    <property type="entry name" value="ARM_KNTC1_1st"/>
</dbReference>
<evidence type="ECO:0000259" key="3">
    <source>
        <dbReference type="Pfam" id="PF24520"/>
    </source>
</evidence>
<name>A0A0A1WHI9_ZEUCU</name>
<dbReference type="InterPro" id="IPR057303">
    <property type="entry name" value="Rod_N"/>
</dbReference>
<dbReference type="EMBL" id="GBXI01016302">
    <property type="protein sequence ID" value="JAC97989.1"/>
    <property type="molecule type" value="Transcribed_RNA"/>
</dbReference>
<dbReference type="GO" id="GO:1903394">
    <property type="term" value="P:protein localization to kinetochore involved in kinetochore assembly"/>
    <property type="evidence" value="ECO:0007669"/>
    <property type="project" value="TreeGrafter"/>
</dbReference>
<dbReference type="GO" id="GO:0000070">
    <property type="term" value="P:mitotic sister chromatid segregation"/>
    <property type="evidence" value="ECO:0007669"/>
    <property type="project" value="TreeGrafter"/>
</dbReference>
<evidence type="ECO:0000259" key="1">
    <source>
        <dbReference type="Pfam" id="PF10493"/>
    </source>
</evidence>
<dbReference type="Pfam" id="PF10493">
    <property type="entry name" value="Rod_C"/>
    <property type="match status" value="1"/>
</dbReference>
<protein>
    <submittedName>
        <fullName evidence="4">Kinetochore-associated protein 1</fullName>
    </submittedName>
</protein>